<evidence type="ECO:0000259" key="6">
    <source>
        <dbReference type="PROSITE" id="PS50940"/>
    </source>
</evidence>
<gene>
    <name evidence="7" type="ORF">V9T40_001337</name>
</gene>
<dbReference type="InterPro" id="IPR036508">
    <property type="entry name" value="Chitin-bd_dom_sf"/>
</dbReference>
<dbReference type="GO" id="GO:0005576">
    <property type="term" value="C:extracellular region"/>
    <property type="evidence" value="ECO:0007669"/>
    <property type="project" value="InterPro"/>
</dbReference>
<dbReference type="PANTHER" id="PTHR23301">
    <property type="entry name" value="CHITIN BINDING PERITROPHIN-A"/>
    <property type="match status" value="1"/>
</dbReference>
<proteinExistence type="predicted"/>
<dbReference type="Proteomes" id="UP001367676">
    <property type="component" value="Unassembled WGS sequence"/>
</dbReference>
<keyword evidence="5" id="KW-0325">Glycoprotein</keyword>
<keyword evidence="1" id="KW-0147">Chitin-binding</keyword>
<evidence type="ECO:0000313" key="8">
    <source>
        <dbReference type="Proteomes" id="UP001367676"/>
    </source>
</evidence>
<keyword evidence="8" id="KW-1185">Reference proteome</keyword>
<feature type="domain" description="Chitin-binding type-2" evidence="6">
    <location>
        <begin position="72"/>
        <end position="130"/>
    </location>
</feature>
<evidence type="ECO:0000256" key="2">
    <source>
        <dbReference type="ARBA" id="ARBA00022729"/>
    </source>
</evidence>
<evidence type="ECO:0000313" key="7">
    <source>
        <dbReference type="EMBL" id="KAK7580708.1"/>
    </source>
</evidence>
<sequence>MLDEVSCPKKNGRFATSQCDAYVECVDGVGTYKLCPDGLLFDENAHLYGYPCGYPIDIDCTGRTDLQPAQSTELCARQFGYYKYGDSRNCGQFVNCAFGDGYIFTCPDGLAFNERTYKCDWPDEVESCNAEDFLEFSCPEESKSIPEYETKLYPHPSDCQRFFLCKSGRPRLQSCEETYVFNDISGECDSIANVTRW</sequence>
<keyword evidence="2" id="KW-0732">Signal</keyword>
<dbReference type="Pfam" id="PF01607">
    <property type="entry name" value="CBM_14"/>
    <property type="match status" value="3"/>
</dbReference>
<feature type="domain" description="Chitin-binding type-2" evidence="6">
    <location>
        <begin position="4"/>
        <end position="62"/>
    </location>
</feature>
<dbReference type="Gene3D" id="2.170.140.10">
    <property type="entry name" value="Chitin binding domain"/>
    <property type="match status" value="3"/>
</dbReference>
<dbReference type="InterPro" id="IPR002557">
    <property type="entry name" value="Chitin-bd_dom"/>
</dbReference>
<dbReference type="PANTHER" id="PTHR23301:SF98">
    <property type="entry name" value="CHITIN-BINDING TYPE-2 DOMAIN-CONTAINING PROTEIN-RELATED"/>
    <property type="match status" value="1"/>
</dbReference>
<dbReference type="SUPFAM" id="SSF57625">
    <property type="entry name" value="Invertebrate chitin-binding proteins"/>
    <property type="match status" value="3"/>
</dbReference>
<organism evidence="7 8">
    <name type="scientific">Parthenolecanium corni</name>
    <dbReference type="NCBI Taxonomy" id="536013"/>
    <lineage>
        <taxon>Eukaryota</taxon>
        <taxon>Metazoa</taxon>
        <taxon>Ecdysozoa</taxon>
        <taxon>Arthropoda</taxon>
        <taxon>Hexapoda</taxon>
        <taxon>Insecta</taxon>
        <taxon>Pterygota</taxon>
        <taxon>Neoptera</taxon>
        <taxon>Paraneoptera</taxon>
        <taxon>Hemiptera</taxon>
        <taxon>Sternorrhyncha</taxon>
        <taxon>Coccoidea</taxon>
        <taxon>Coccidae</taxon>
        <taxon>Parthenolecanium</taxon>
    </lineage>
</organism>
<evidence type="ECO:0000256" key="3">
    <source>
        <dbReference type="ARBA" id="ARBA00022737"/>
    </source>
</evidence>
<evidence type="ECO:0000256" key="5">
    <source>
        <dbReference type="ARBA" id="ARBA00023180"/>
    </source>
</evidence>
<evidence type="ECO:0000256" key="1">
    <source>
        <dbReference type="ARBA" id="ARBA00022669"/>
    </source>
</evidence>
<dbReference type="PROSITE" id="PS50940">
    <property type="entry name" value="CHIT_BIND_II"/>
    <property type="match status" value="3"/>
</dbReference>
<dbReference type="GO" id="GO:0008061">
    <property type="term" value="F:chitin binding"/>
    <property type="evidence" value="ECO:0007669"/>
    <property type="project" value="UniProtKB-KW"/>
</dbReference>
<dbReference type="EMBL" id="JBBCAQ010000034">
    <property type="protein sequence ID" value="KAK7580708.1"/>
    <property type="molecule type" value="Genomic_DNA"/>
</dbReference>
<protein>
    <recommendedName>
        <fullName evidence="6">Chitin-binding type-2 domain-containing protein</fullName>
    </recommendedName>
</protein>
<dbReference type="InterPro" id="IPR051940">
    <property type="entry name" value="Chitin_bind-dev_reg"/>
</dbReference>
<dbReference type="AlphaFoldDB" id="A0AAN9Y2L4"/>
<keyword evidence="4" id="KW-1015">Disulfide bond</keyword>
<dbReference type="SMART" id="SM00494">
    <property type="entry name" value="ChtBD2"/>
    <property type="match status" value="3"/>
</dbReference>
<feature type="domain" description="Chitin-binding type-2" evidence="6">
    <location>
        <begin position="135"/>
        <end position="189"/>
    </location>
</feature>
<accession>A0AAN9Y2L4</accession>
<name>A0AAN9Y2L4_9HEMI</name>
<reference evidence="7 8" key="1">
    <citation type="submission" date="2024-03" db="EMBL/GenBank/DDBJ databases">
        <title>Adaptation during the transition from Ophiocordyceps entomopathogen to insect associate is accompanied by gene loss and intensified selection.</title>
        <authorList>
            <person name="Ward C.M."/>
            <person name="Onetto C.A."/>
            <person name="Borneman A.R."/>
        </authorList>
    </citation>
    <scope>NUCLEOTIDE SEQUENCE [LARGE SCALE GENOMIC DNA]</scope>
    <source>
        <strain evidence="7">AWRI1</strain>
        <tissue evidence="7">Single Adult Female</tissue>
    </source>
</reference>
<keyword evidence="3" id="KW-0677">Repeat</keyword>
<evidence type="ECO:0000256" key="4">
    <source>
        <dbReference type="ARBA" id="ARBA00023157"/>
    </source>
</evidence>
<comment type="caution">
    <text evidence="7">The sequence shown here is derived from an EMBL/GenBank/DDBJ whole genome shotgun (WGS) entry which is preliminary data.</text>
</comment>